<proteinExistence type="predicted"/>
<dbReference type="Pfam" id="PF22621">
    <property type="entry name" value="CurL-like_PKS_C"/>
    <property type="match status" value="1"/>
</dbReference>
<evidence type="ECO:0000256" key="1">
    <source>
        <dbReference type="SAM" id="MobiDB-lite"/>
    </source>
</evidence>
<name>A0A0F9CAK2_9ZZZZ</name>
<feature type="region of interest" description="Disordered" evidence="1">
    <location>
        <begin position="1"/>
        <end position="35"/>
    </location>
</feature>
<reference evidence="2" key="1">
    <citation type="journal article" date="2015" name="Nature">
        <title>Complex archaea that bridge the gap between prokaryotes and eukaryotes.</title>
        <authorList>
            <person name="Spang A."/>
            <person name="Saw J.H."/>
            <person name="Jorgensen S.L."/>
            <person name="Zaremba-Niedzwiedzka K."/>
            <person name="Martijn J."/>
            <person name="Lind A.E."/>
            <person name="van Eijk R."/>
            <person name="Schleper C."/>
            <person name="Guy L."/>
            <person name="Ettema T.J."/>
        </authorList>
    </citation>
    <scope>NUCLEOTIDE SEQUENCE</scope>
</reference>
<accession>A0A0F9CAK2</accession>
<gene>
    <name evidence="2" type="ORF">LCGC14_2348730</name>
</gene>
<sequence>MLPVPEGTKPGRILAAPSRARERQHRDTHRLVNDRDLKYAQPAPVPWVVSGRSDEGLRAQAARLRAWLDARADLDLVDVGYSLATCLTRFEHRATVVAQDRAEFLRG</sequence>
<protein>
    <submittedName>
        <fullName evidence="2">Uncharacterized protein</fullName>
    </submittedName>
</protein>
<comment type="caution">
    <text evidence="2">The sequence shown here is derived from an EMBL/GenBank/DDBJ whole genome shotgun (WGS) entry which is preliminary data.</text>
</comment>
<organism evidence="2">
    <name type="scientific">marine sediment metagenome</name>
    <dbReference type="NCBI Taxonomy" id="412755"/>
    <lineage>
        <taxon>unclassified sequences</taxon>
        <taxon>metagenomes</taxon>
        <taxon>ecological metagenomes</taxon>
    </lineage>
</organism>
<dbReference type="Gene3D" id="3.30.70.3290">
    <property type="match status" value="1"/>
</dbReference>
<feature type="compositionally biased region" description="Basic and acidic residues" evidence="1">
    <location>
        <begin position="19"/>
        <end position="35"/>
    </location>
</feature>
<evidence type="ECO:0000313" key="2">
    <source>
        <dbReference type="EMBL" id="KKL46124.1"/>
    </source>
</evidence>
<dbReference type="EMBL" id="LAZR01034149">
    <property type="protein sequence ID" value="KKL46124.1"/>
    <property type="molecule type" value="Genomic_DNA"/>
</dbReference>
<dbReference type="AlphaFoldDB" id="A0A0F9CAK2"/>
<feature type="non-terminal residue" evidence="2">
    <location>
        <position position="107"/>
    </location>
</feature>